<protein>
    <submittedName>
        <fullName evidence="10">Amino acid ABC transporter, permease protein</fullName>
    </submittedName>
</protein>
<dbReference type="eggNOG" id="COG0765">
    <property type="taxonomic scope" value="Bacteria"/>
</dbReference>
<evidence type="ECO:0000256" key="7">
    <source>
        <dbReference type="ARBA" id="ARBA00023136"/>
    </source>
</evidence>
<comment type="subcellular location">
    <subcellularLocation>
        <location evidence="1 8">Cell membrane</location>
        <topology evidence="1 8">Multi-pass membrane protein</topology>
    </subcellularLocation>
</comment>
<evidence type="ECO:0000256" key="5">
    <source>
        <dbReference type="ARBA" id="ARBA00022970"/>
    </source>
</evidence>
<keyword evidence="2 8" id="KW-0813">Transport</keyword>
<organism evidence="10 11">
    <name type="scientific">Bifidobacterium ruminantium</name>
    <dbReference type="NCBI Taxonomy" id="78346"/>
    <lineage>
        <taxon>Bacteria</taxon>
        <taxon>Bacillati</taxon>
        <taxon>Actinomycetota</taxon>
        <taxon>Actinomycetes</taxon>
        <taxon>Bifidobacteriales</taxon>
        <taxon>Bifidobacteriaceae</taxon>
        <taxon>Bifidobacterium</taxon>
    </lineage>
</organism>
<name>A0A087CU17_BIFRU</name>
<evidence type="ECO:0000256" key="4">
    <source>
        <dbReference type="ARBA" id="ARBA00022692"/>
    </source>
</evidence>
<keyword evidence="3" id="KW-1003">Cell membrane</keyword>
<dbReference type="PROSITE" id="PS50928">
    <property type="entry name" value="ABC_TM1"/>
    <property type="match status" value="1"/>
</dbReference>
<dbReference type="Pfam" id="PF00528">
    <property type="entry name" value="BPD_transp_1"/>
    <property type="match status" value="1"/>
</dbReference>
<evidence type="ECO:0000256" key="2">
    <source>
        <dbReference type="ARBA" id="ARBA00022448"/>
    </source>
</evidence>
<evidence type="ECO:0000313" key="11">
    <source>
        <dbReference type="Proteomes" id="UP000029078"/>
    </source>
</evidence>
<dbReference type="InterPro" id="IPR010065">
    <property type="entry name" value="AA_ABC_transptr_permease_3TM"/>
</dbReference>
<proteinExistence type="inferred from homology"/>
<keyword evidence="7 8" id="KW-0472">Membrane</keyword>
<dbReference type="PANTHER" id="PTHR30614:SF0">
    <property type="entry name" value="L-CYSTINE TRANSPORT SYSTEM PERMEASE PROTEIN TCYL"/>
    <property type="match status" value="1"/>
</dbReference>
<dbReference type="PANTHER" id="PTHR30614">
    <property type="entry name" value="MEMBRANE COMPONENT OF AMINO ACID ABC TRANSPORTER"/>
    <property type="match status" value="1"/>
</dbReference>
<keyword evidence="11" id="KW-1185">Reference proteome</keyword>
<dbReference type="GO" id="GO:0043190">
    <property type="term" value="C:ATP-binding cassette (ABC) transporter complex"/>
    <property type="evidence" value="ECO:0007669"/>
    <property type="project" value="InterPro"/>
</dbReference>
<dbReference type="GO" id="GO:0022857">
    <property type="term" value="F:transmembrane transporter activity"/>
    <property type="evidence" value="ECO:0007669"/>
    <property type="project" value="InterPro"/>
</dbReference>
<feature type="transmembrane region" description="Helical" evidence="8">
    <location>
        <begin position="204"/>
        <end position="222"/>
    </location>
</feature>
<comment type="caution">
    <text evidence="10">The sequence shown here is derived from an EMBL/GenBank/DDBJ whole genome shotgun (WGS) entry which is preliminary data.</text>
</comment>
<evidence type="ECO:0000259" key="9">
    <source>
        <dbReference type="PROSITE" id="PS50928"/>
    </source>
</evidence>
<dbReference type="InterPro" id="IPR035906">
    <property type="entry name" value="MetI-like_sf"/>
</dbReference>
<dbReference type="NCBIfam" id="TIGR01726">
    <property type="entry name" value="HEQRo_perm_3TM"/>
    <property type="match status" value="1"/>
</dbReference>
<dbReference type="InterPro" id="IPR043429">
    <property type="entry name" value="ArtM/GltK/GlnP/TcyL/YhdX-like"/>
</dbReference>
<feature type="transmembrane region" description="Helical" evidence="8">
    <location>
        <begin position="178"/>
        <end position="197"/>
    </location>
</feature>
<dbReference type="CDD" id="cd06261">
    <property type="entry name" value="TM_PBP2"/>
    <property type="match status" value="1"/>
</dbReference>
<feature type="transmembrane region" description="Helical" evidence="8">
    <location>
        <begin position="20"/>
        <end position="49"/>
    </location>
</feature>
<feature type="transmembrane region" description="Helical" evidence="8">
    <location>
        <begin position="94"/>
        <end position="119"/>
    </location>
</feature>
<keyword evidence="6 8" id="KW-1133">Transmembrane helix</keyword>
<dbReference type="Gene3D" id="1.10.3720.10">
    <property type="entry name" value="MetI-like"/>
    <property type="match status" value="1"/>
</dbReference>
<sequence>MHFDWAFFWQSLFHPSGAFLSGLGMTVAISVVSMVLGLVLGLIVALMRLSRNRALRIIASVYVWILQGIPLLVVLVVIYLGLAAANIYKFQDTSVMGVVLAGSVKAAVVGLTLNCGAYVSEIIRSAISAVPEGQTEASMALGMTGFSSMRWIILPQAVRTMIPPLGNQFNTLMKNTSLLSIIGVSEMFLVTQSISSATFKTFEIFLVTGVYYLLLTTVWTILQNEIECHLSRQLGIPVKSMLSKAQV</sequence>
<feature type="transmembrane region" description="Helical" evidence="8">
    <location>
        <begin position="61"/>
        <end position="88"/>
    </location>
</feature>
<dbReference type="EMBL" id="JGZL01000013">
    <property type="protein sequence ID" value="KFI86767.1"/>
    <property type="molecule type" value="Genomic_DNA"/>
</dbReference>
<accession>A0A087CU17</accession>
<dbReference type="AlphaFoldDB" id="A0A087CU17"/>
<dbReference type="InterPro" id="IPR000515">
    <property type="entry name" value="MetI-like"/>
</dbReference>
<gene>
    <name evidence="10" type="ORF">BRUM_1681</name>
</gene>
<evidence type="ECO:0000256" key="1">
    <source>
        <dbReference type="ARBA" id="ARBA00004651"/>
    </source>
</evidence>
<evidence type="ECO:0000256" key="6">
    <source>
        <dbReference type="ARBA" id="ARBA00022989"/>
    </source>
</evidence>
<reference evidence="10 11" key="1">
    <citation type="submission" date="2014-03" db="EMBL/GenBank/DDBJ databases">
        <title>Genomics of Bifidobacteria.</title>
        <authorList>
            <person name="Ventura M."/>
            <person name="Milani C."/>
            <person name="Lugli G.A."/>
        </authorList>
    </citation>
    <scope>NUCLEOTIDE SEQUENCE [LARGE SCALE GENOMIC DNA]</scope>
    <source>
        <strain evidence="10 11">LMG 21811</strain>
    </source>
</reference>
<comment type="similarity">
    <text evidence="8">Belongs to the binding-protein-dependent transport system permease family.</text>
</comment>
<keyword evidence="5" id="KW-0029">Amino-acid transport</keyword>
<dbReference type="Proteomes" id="UP000029078">
    <property type="component" value="Unassembled WGS sequence"/>
</dbReference>
<keyword evidence="4 8" id="KW-0812">Transmembrane</keyword>
<evidence type="ECO:0000313" key="10">
    <source>
        <dbReference type="EMBL" id="KFI86767.1"/>
    </source>
</evidence>
<feature type="domain" description="ABC transmembrane type-1" evidence="9">
    <location>
        <begin position="23"/>
        <end position="223"/>
    </location>
</feature>
<dbReference type="GO" id="GO:0006865">
    <property type="term" value="P:amino acid transport"/>
    <property type="evidence" value="ECO:0007669"/>
    <property type="project" value="UniProtKB-KW"/>
</dbReference>
<dbReference type="SUPFAM" id="SSF161098">
    <property type="entry name" value="MetI-like"/>
    <property type="match status" value="1"/>
</dbReference>
<dbReference type="STRING" id="78346.BRUM_1681"/>
<evidence type="ECO:0000256" key="8">
    <source>
        <dbReference type="RuleBase" id="RU363032"/>
    </source>
</evidence>
<evidence type="ECO:0000256" key="3">
    <source>
        <dbReference type="ARBA" id="ARBA00022475"/>
    </source>
</evidence>